<name>A0A3N1XPQ6_9FIRM</name>
<reference evidence="1 2" key="1">
    <citation type="submission" date="2018-11" db="EMBL/GenBank/DDBJ databases">
        <title>Genomic Encyclopedia of Type Strains, Phase IV (KMG-IV): sequencing the most valuable type-strain genomes for metagenomic binning, comparative biology and taxonomic classification.</title>
        <authorList>
            <person name="Goeker M."/>
        </authorList>
    </citation>
    <scope>NUCLEOTIDE SEQUENCE [LARGE SCALE GENOMIC DNA]</scope>
    <source>
        <strain evidence="1 2">DSM 26537</strain>
    </source>
</reference>
<comment type="caution">
    <text evidence="1">The sequence shown here is derived from an EMBL/GenBank/DDBJ whole genome shotgun (WGS) entry which is preliminary data.</text>
</comment>
<proteinExistence type="predicted"/>
<keyword evidence="2" id="KW-1185">Reference proteome</keyword>
<sequence length="302" mass="36192">MNGYSIISTMEEKEENKFRKRKKYLPRKIYLFYLKRYVKTIYKESVYLGEKGDTIMLPFTNKEFDELDEEYKTDYIDKIIKENKIEYLYTEPNLTRFIRKIDESLIKQYRTIIMYIMIIPIMERTLKIHSIDMKDMRLKIIDSGDCKIDYILELLVNDLNHLTIITPRPEYFNEFVDIIYDNTGLVIEITSEYLDNDNTNDVIIDLSKERSRYQGNIVIDLESDIIKRQYQYLRNKNTCIIHDVIISSGNQVINNELLGFYLLRNRSFLGEFIEGKNNGSLRYSLDEISKELNLNLRELIYL</sequence>
<gene>
    <name evidence="1" type="ORF">EDD66_104241</name>
</gene>
<protein>
    <submittedName>
        <fullName evidence="1">Uncharacterized protein</fullName>
    </submittedName>
</protein>
<dbReference type="AlphaFoldDB" id="A0A3N1XPQ6"/>
<accession>A0A3N1XPQ6</accession>
<organism evidence="1 2">
    <name type="scientific">Mobilisporobacter senegalensis</name>
    <dbReference type="NCBI Taxonomy" id="1329262"/>
    <lineage>
        <taxon>Bacteria</taxon>
        <taxon>Bacillati</taxon>
        <taxon>Bacillota</taxon>
        <taxon>Clostridia</taxon>
        <taxon>Lachnospirales</taxon>
        <taxon>Lachnospiraceae</taxon>
        <taxon>Mobilisporobacter</taxon>
    </lineage>
</organism>
<evidence type="ECO:0000313" key="2">
    <source>
        <dbReference type="Proteomes" id="UP000273083"/>
    </source>
</evidence>
<dbReference type="Proteomes" id="UP000273083">
    <property type="component" value="Unassembled WGS sequence"/>
</dbReference>
<dbReference type="EMBL" id="RJVG01000004">
    <property type="protein sequence ID" value="ROR28654.1"/>
    <property type="molecule type" value="Genomic_DNA"/>
</dbReference>
<dbReference type="RefSeq" id="WP_123609150.1">
    <property type="nucleotide sequence ID" value="NZ_RJVG01000004.1"/>
</dbReference>
<evidence type="ECO:0000313" key="1">
    <source>
        <dbReference type="EMBL" id="ROR28654.1"/>
    </source>
</evidence>